<feature type="domain" description="Glucose/Sorbosone dehydrogenase" evidence="1">
    <location>
        <begin position="38"/>
        <end position="354"/>
    </location>
</feature>
<dbReference type="Gene3D" id="2.120.10.30">
    <property type="entry name" value="TolB, C-terminal domain"/>
    <property type="match status" value="1"/>
</dbReference>
<dbReference type="AlphaFoldDB" id="A0A381X2X5"/>
<sequence length="440" mass="47823">MRIRNLLLLCAGATLLALSGSASAEKIKLVPHVSKINTPLAMVQPPGDDRQFIVEQFGLIKILHPNGQLQGDPFLDVRNLIPQLWKDFDEKGLLGLAFHPNYAQNGKFYIAYSGNLDFQGDLGQEFWWSHTNTVAEYTVSDDPNKADAHSGRVVTAINWPQFNHNGHWIGFGPDGYLYISTGDGGYANDWGIGHNVTEGNGQDLADLHGKVLRIDVDSRDNGGYGIPSDNPFVGKDGVAPEIYSWGHRNPWRCSFDMGSGGLFCGDVQQNSYEEVDVITSGSNYGWRRMEASHCFDYANPDNHPAACAANGLTLPILEYNNCTAKPDGCLGVSVTGGYVYRGGHAAWDGKYIFGDWSKSFGEMDGQIFIGTADANGKWTMEVAEVANLDELKALGHTQTGKVPYILAFAQDSAGEVYALTSITTGPVGTLDTIYKIAPAD</sequence>
<dbReference type="Pfam" id="PF07995">
    <property type="entry name" value="GSDH"/>
    <property type="match status" value="1"/>
</dbReference>
<evidence type="ECO:0000313" key="2">
    <source>
        <dbReference type="EMBL" id="SVA58563.1"/>
    </source>
</evidence>
<dbReference type="PANTHER" id="PTHR19328:SF75">
    <property type="entry name" value="ALDOSE SUGAR DEHYDROGENASE YLII"/>
    <property type="match status" value="1"/>
</dbReference>
<dbReference type="EMBL" id="UINC01013575">
    <property type="protein sequence ID" value="SVA58563.1"/>
    <property type="molecule type" value="Genomic_DNA"/>
</dbReference>
<dbReference type="InterPro" id="IPR012938">
    <property type="entry name" value="Glc/Sorbosone_DH"/>
</dbReference>
<gene>
    <name evidence="2" type="ORF">METZ01_LOCUS111417</name>
</gene>
<name>A0A381X2X5_9ZZZZ</name>
<organism evidence="2">
    <name type="scientific">marine metagenome</name>
    <dbReference type="NCBI Taxonomy" id="408172"/>
    <lineage>
        <taxon>unclassified sequences</taxon>
        <taxon>metagenomes</taxon>
        <taxon>ecological metagenomes</taxon>
    </lineage>
</organism>
<dbReference type="InterPro" id="IPR011042">
    <property type="entry name" value="6-blade_b-propeller_TolB-like"/>
</dbReference>
<reference evidence="2" key="1">
    <citation type="submission" date="2018-05" db="EMBL/GenBank/DDBJ databases">
        <authorList>
            <person name="Lanie J.A."/>
            <person name="Ng W.-L."/>
            <person name="Kazmierczak K.M."/>
            <person name="Andrzejewski T.M."/>
            <person name="Davidsen T.M."/>
            <person name="Wayne K.J."/>
            <person name="Tettelin H."/>
            <person name="Glass J.I."/>
            <person name="Rusch D."/>
            <person name="Podicherti R."/>
            <person name="Tsui H.-C.T."/>
            <person name="Winkler M.E."/>
        </authorList>
    </citation>
    <scope>NUCLEOTIDE SEQUENCE</scope>
</reference>
<accession>A0A381X2X5</accession>
<dbReference type="SUPFAM" id="SSF50952">
    <property type="entry name" value="Soluble quinoprotein glucose dehydrogenase"/>
    <property type="match status" value="1"/>
</dbReference>
<proteinExistence type="predicted"/>
<evidence type="ECO:0000259" key="1">
    <source>
        <dbReference type="Pfam" id="PF07995"/>
    </source>
</evidence>
<dbReference type="InterPro" id="IPR011041">
    <property type="entry name" value="Quinoprot_gluc/sorb_DH_b-prop"/>
</dbReference>
<protein>
    <recommendedName>
        <fullName evidence="1">Glucose/Sorbosone dehydrogenase domain-containing protein</fullName>
    </recommendedName>
</protein>
<dbReference type="PANTHER" id="PTHR19328">
    <property type="entry name" value="HEDGEHOG-INTERACTING PROTEIN"/>
    <property type="match status" value="1"/>
</dbReference>